<evidence type="ECO:0000256" key="4">
    <source>
        <dbReference type="RuleBase" id="RU003345"/>
    </source>
</evidence>
<gene>
    <name evidence="6" type="ORF">N5C72_01965</name>
</gene>
<evidence type="ECO:0000313" key="7">
    <source>
        <dbReference type="Proteomes" id="UP001158644"/>
    </source>
</evidence>
<dbReference type="Pfam" id="PF00171">
    <property type="entry name" value="Aldedh"/>
    <property type="match status" value="1"/>
</dbReference>
<dbReference type="Gene3D" id="3.40.309.10">
    <property type="entry name" value="Aldehyde Dehydrogenase, Chain A, domain 2"/>
    <property type="match status" value="1"/>
</dbReference>
<keyword evidence="2 4" id="KW-0560">Oxidoreductase</keyword>
<name>A0ABD4YQC7_9BURK</name>
<feature type="active site" evidence="3">
    <location>
        <position position="231"/>
    </location>
</feature>
<dbReference type="InterPro" id="IPR016162">
    <property type="entry name" value="Ald_DH_N"/>
</dbReference>
<evidence type="ECO:0000313" key="6">
    <source>
        <dbReference type="EMBL" id="MDH1176821.1"/>
    </source>
</evidence>
<protein>
    <submittedName>
        <fullName evidence="6">Aldehyde dehydrogenase family protein</fullName>
    </submittedName>
</protein>
<dbReference type="FunFam" id="3.40.309.10:FF:000009">
    <property type="entry name" value="Aldehyde dehydrogenase A"/>
    <property type="match status" value="1"/>
</dbReference>
<sequence>MTHELITISPIDGRPVVRRAYASEAQISQALANAQGAQPAWHALGIQARGRIVAAAVDHFVAAKDEIARAITIQMGRPLRDAPGEVDGFAARARHMIAIADDALAPIAVPAQPGFTRFISREPVGVALTIAPWNYPLLTAVNSIVPALMAGNTVILKHSDQTPLCAELIDRAFRDAGAPRGVFQYLHASHDITQRLIRAPEIGYVSFTGSVRGGRIVEESAAGRFIGVGLELGGNDPAYVREDANLDAAAETLVDGAFFNAGQSCCGIQRIYVARGVHDAFVERAVALTQRYVLGNPLQPGTTLGPVVRARAAAEIREVIAQAVGAGAVNVIDNSHFKKASESSLKASESSCYVAPALLAQVDHRMRIMSEECFGPVAGIMPVDSDEQAIALMNDSPYGLTAAVFMKDEAAALRIGGQVRAGTFFMNRCDYLDPALAWTGVKESGRGVSLSKLGYEPLTQAKSFHLRSL</sequence>
<dbReference type="AlphaFoldDB" id="A0ABD4YQC7"/>
<dbReference type="Proteomes" id="UP001158644">
    <property type="component" value="Unassembled WGS sequence"/>
</dbReference>
<evidence type="ECO:0000259" key="5">
    <source>
        <dbReference type="Pfam" id="PF00171"/>
    </source>
</evidence>
<dbReference type="SUPFAM" id="SSF53720">
    <property type="entry name" value="ALDH-like"/>
    <property type="match status" value="1"/>
</dbReference>
<dbReference type="InterPro" id="IPR016163">
    <property type="entry name" value="Ald_DH_C"/>
</dbReference>
<dbReference type="Gene3D" id="3.40.605.10">
    <property type="entry name" value="Aldehyde Dehydrogenase, Chain A, domain 1"/>
    <property type="match status" value="1"/>
</dbReference>
<reference evidence="6 7" key="1">
    <citation type="submission" date="2022-09" db="EMBL/GenBank/DDBJ databases">
        <title>Intensive care unit water sources are persistently colonized with multi-drug resistant bacteria and are the site of extensive horizontal gene transfer of antibiotic resistance genes.</title>
        <authorList>
            <person name="Diorio-Toth L."/>
        </authorList>
    </citation>
    <scope>NUCLEOTIDE SEQUENCE [LARGE SCALE GENOMIC DNA]</scope>
    <source>
        <strain evidence="6 7">GD03967</strain>
    </source>
</reference>
<dbReference type="CDD" id="cd07102">
    <property type="entry name" value="ALDH_EDX86601"/>
    <property type="match status" value="1"/>
</dbReference>
<proteinExistence type="inferred from homology"/>
<comment type="caution">
    <text evidence="6">The sequence shown here is derived from an EMBL/GenBank/DDBJ whole genome shotgun (WGS) entry which is preliminary data.</text>
</comment>
<dbReference type="RefSeq" id="WP_279989071.1">
    <property type="nucleotide sequence ID" value="NZ_JAOBZK010000002.1"/>
</dbReference>
<evidence type="ECO:0000256" key="1">
    <source>
        <dbReference type="ARBA" id="ARBA00009986"/>
    </source>
</evidence>
<comment type="similarity">
    <text evidence="1 4">Belongs to the aldehyde dehydrogenase family.</text>
</comment>
<feature type="domain" description="Aldehyde dehydrogenase" evidence="5">
    <location>
        <begin position="6"/>
        <end position="463"/>
    </location>
</feature>
<evidence type="ECO:0000256" key="3">
    <source>
        <dbReference type="PROSITE-ProRule" id="PRU10007"/>
    </source>
</evidence>
<dbReference type="GO" id="GO:0016620">
    <property type="term" value="F:oxidoreductase activity, acting on the aldehyde or oxo group of donors, NAD or NADP as acceptor"/>
    <property type="evidence" value="ECO:0007669"/>
    <property type="project" value="UniProtKB-ARBA"/>
</dbReference>
<dbReference type="InterPro" id="IPR015590">
    <property type="entry name" value="Aldehyde_DH_dom"/>
</dbReference>
<organism evidence="6 7">
    <name type="scientific">Achromobacter mucicolens</name>
    <dbReference type="NCBI Taxonomy" id="1389922"/>
    <lineage>
        <taxon>Bacteria</taxon>
        <taxon>Pseudomonadati</taxon>
        <taxon>Pseudomonadota</taxon>
        <taxon>Betaproteobacteria</taxon>
        <taxon>Burkholderiales</taxon>
        <taxon>Alcaligenaceae</taxon>
        <taxon>Achromobacter</taxon>
    </lineage>
</organism>
<evidence type="ECO:0000256" key="2">
    <source>
        <dbReference type="ARBA" id="ARBA00023002"/>
    </source>
</evidence>
<dbReference type="PROSITE" id="PS00687">
    <property type="entry name" value="ALDEHYDE_DEHYDR_GLU"/>
    <property type="match status" value="1"/>
</dbReference>
<accession>A0ABD4YQC7</accession>
<dbReference type="PANTHER" id="PTHR11699">
    <property type="entry name" value="ALDEHYDE DEHYDROGENASE-RELATED"/>
    <property type="match status" value="1"/>
</dbReference>
<dbReference type="EMBL" id="JAOBZK010000002">
    <property type="protein sequence ID" value="MDH1176821.1"/>
    <property type="molecule type" value="Genomic_DNA"/>
</dbReference>
<dbReference type="InterPro" id="IPR029510">
    <property type="entry name" value="Ald_DH_CS_GLU"/>
</dbReference>
<dbReference type="InterPro" id="IPR016161">
    <property type="entry name" value="Ald_DH/histidinol_DH"/>
</dbReference>